<reference evidence="2" key="1">
    <citation type="journal article" date="2023" name="G3 (Bethesda)">
        <title>A reference genome for the long-term kleptoplast-retaining sea slug Elysia crispata morphotype clarki.</title>
        <authorList>
            <person name="Eastman K.E."/>
            <person name="Pendleton A.L."/>
            <person name="Shaikh M.A."/>
            <person name="Suttiyut T."/>
            <person name="Ogas R."/>
            <person name="Tomko P."/>
            <person name="Gavelis G."/>
            <person name="Widhalm J.R."/>
            <person name="Wisecaver J.H."/>
        </authorList>
    </citation>
    <scope>NUCLEOTIDE SEQUENCE</scope>
    <source>
        <strain evidence="2">ECLA1</strain>
    </source>
</reference>
<proteinExistence type="predicted"/>
<gene>
    <name evidence="2" type="ORF">RRG08_063582</name>
</gene>
<evidence type="ECO:0000313" key="3">
    <source>
        <dbReference type="Proteomes" id="UP001283361"/>
    </source>
</evidence>
<name>A0AAE0YRC3_9GAST</name>
<comment type="caution">
    <text evidence="2">The sequence shown here is derived from an EMBL/GenBank/DDBJ whole genome shotgun (WGS) entry which is preliminary data.</text>
</comment>
<sequence length="181" mass="20797">MGTVSVQADVDVQQDWKEIFVPARRKNNTRIRVSRMCKYFAEHEEARTENRRGRPRAQADEEKRDAGGITSRPSGVRNEYLSGEDKRVLVAEYINLHCRRQRQFYNLMNDIKDSTTVCFNMLEKIVLPRTPIGLAIILQPPVGVVIHRADGTQRKASTSTPDSSYSFCAKSLERSDKFELY</sequence>
<evidence type="ECO:0000256" key="1">
    <source>
        <dbReference type="SAM" id="MobiDB-lite"/>
    </source>
</evidence>
<feature type="region of interest" description="Disordered" evidence="1">
    <location>
        <begin position="44"/>
        <end position="78"/>
    </location>
</feature>
<keyword evidence="3" id="KW-1185">Reference proteome</keyword>
<accession>A0AAE0YRC3</accession>
<dbReference type="AlphaFoldDB" id="A0AAE0YRC3"/>
<feature type="compositionally biased region" description="Basic and acidic residues" evidence="1">
    <location>
        <begin position="44"/>
        <end position="66"/>
    </location>
</feature>
<dbReference type="EMBL" id="JAWDGP010005596">
    <property type="protein sequence ID" value="KAK3755506.1"/>
    <property type="molecule type" value="Genomic_DNA"/>
</dbReference>
<protein>
    <submittedName>
        <fullName evidence="2">Uncharacterized protein</fullName>
    </submittedName>
</protein>
<evidence type="ECO:0000313" key="2">
    <source>
        <dbReference type="EMBL" id="KAK3755506.1"/>
    </source>
</evidence>
<dbReference type="Proteomes" id="UP001283361">
    <property type="component" value="Unassembled WGS sequence"/>
</dbReference>
<organism evidence="2 3">
    <name type="scientific">Elysia crispata</name>
    <name type="common">lettuce slug</name>
    <dbReference type="NCBI Taxonomy" id="231223"/>
    <lineage>
        <taxon>Eukaryota</taxon>
        <taxon>Metazoa</taxon>
        <taxon>Spiralia</taxon>
        <taxon>Lophotrochozoa</taxon>
        <taxon>Mollusca</taxon>
        <taxon>Gastropoda</taxon>
        <taxon>Heterobranchia</taxon>
        <taxon>Euthyneura</taxon>
        <taxon>Panpulmonata</taxon>
        <taxon>Sacoglossa</taxon>
        <taxon>Placobranchoidea</taxon>
        <taxon>Plakobranchidae</taxon>
        <taxon>Elysia</taxon>
    </lineage>
</organism>